<dbReference type="EMBL" id="CP042345">
    <property type="protein sequence ID" value="QEA16447.1"/>
    <property type="molecule type" value="Genomic_DNA"/>
</dbReference>
<sequence length="428" mass="46362">MPRKVHNALTPMAVKAAGAGRHADGGGLYLRVQQGGARSWLFRSLVGGKARDVGLGPAAGPNALSLAAAREMARELAAQASKGEPIEGKRSKARKAAAAIEAAGKAKRTFREVAAAYIDLQENGWKNDKHRAQWRATLEAYVYPHFGDLPVSEIETTHVLKVLQPIWTVKPETASRVRGRIENILDAARVQGLRSGENPARWRGHLKSLFPEPAKAKAERNRKLDRTGHHAAMPYAELPTFMADLAGREALAARALEFTILTAARSGEVLGATWGEIDLEAAIWTVPAARMKANKEHRVPLSPRAVAILKAVQPLNTKGIASAPVFPGTKGGGLSSMAMGMLMRRLDRKETVHGFRSAFRDWSAETTGFAHEVCEMALAHVIGNKAEAAYRRGDLFDKRRKLMEAWASYCGSAAADRANIASIRKVNG</sequence>
<comment type="similarity">
    <text evidence="1">Belongs to the 'phage' integrase family.</text>
</comment>
<accession>A0A5B8S709</accession>
<evidence type="ECO:0000313" key="8">
    <source>
        <dbReference type="EMBL" id="QEA16447.1"/>
    </source>
</evidence>
<dbReference type="KEGG" id="ngf:FRF71_10060"/>
<dbReference type="InterPro" id="IPR002104">
    <property type="entry name" value="Integrase_catalytic"/>
</dbReference>
<dbReference type="PROSITE" id="PS51898">
    <property type="entry name" value="TYR_RECOMBINASE"/>
    <property type="match status" value="1"/>
</dbReference>
<dbReference type="Gene3D" id="3.30.160.390">
    <property type="entry name" value="Integrase, DNA-binding domain"/>
    <property type="match status" value="1"/>
</dbReference>
<dbReference type="CDD" id="cd00801">
    <property type="entry name" value="INT_P4_C"/>
    <property type="match status" value="1"/>
</dbReference>
<dbReference type="InterPro" id="IPR053876">
    <property type="entry name" value="Phage_int_M"/>
</dbReference>
<evidence type="ECO:0000256" key="3">
    <source>
        <dbReference type="ARBA" id="ARBA00023125"/>
    </source>
</evidence>
<dbReference type="Pfam" id="PF00589">
    <property type="entry name" value="Phage_integrase"/>
    <property type="match status" value="1"/>
</dbReference>
<evidence type="ECO:0000256" key="2">
    <source>
        <dbReference type="ARBA" id="ARBA00022908"/>
    </source>
</evidence>
<gene>
    <name evidence="8" type="ORF">FRF71_10060</name>
</gene>
<dbReference type="InterPro" id="IPR038488">
    <property type="entry name" value="Integrase_DNA-bd_sf"/>
</dbReference>
<evidence type="ECO:0000256" key="4">
    <source>
        <dbReference type="ARBA" id="ARBA00023172"/>
    </source>
</evidence>
<keyword evidence="4" id="KW-0233">DNA recombination</keyword>
<dbReference type="GO" id="GO:0006310">
    <property type="term" value="P:DNA recombination"/>
    <property type="evidence" value="ECO:0007669"/>
    <property type="project" value="UniProtKB-KW"/>
</dbReference>
<organism evidence="8 9">
    <name type="scientific">Novosphingobium ginsenosidimutans</name>
    <dbReference type="NCBI Taxonomy" id="1176536"/>
    <lineage>
        <taxon>Bacteria</taxon>
        <taxon>Pseudomonadati</taxon>
        <taxon>Pseudomonadota</taxon>
        <taxon>Alphaproteobacteria</taxon>
        <taxon>Sphingomonadales</taxon>
        <taxon>Sphingomonadaceae</taxon>
        <taxon>Novosphingobium</taxon>
    </lineage>
</organism>
<dbReference type="SUPFAM" id="SSF56349">
    <property type="entry name" value="DNA breaking-rejoining enzymes"/>
    <property type="match status" value="1"/>
</dbReference>
<dbReference type="PROSITE" id="PS51900">
    <property type="entry name" value="CB"/>
    <property type="match status" value="1"/>
</dbReference>
<evidence type="ECO:0000256" key="1">
    <source>
        <dbReference type="ARBA" id="ARBA00008857"/>
    </source>
</evidence>
<dbReference type="GO" id="GO:0015074">
    <property type="term" value="P:DNA integration"/>
    <property type="evidence" value="ECO:0007669"/>
    <property type="project" value="UniProtKB-KW"/>
</dbReference>
<dbReference type="InterPro" id="IPR011010">
    <property type="entry name" value="DNA_brk_join_enz"/>
</dbReference>
<reference evidence="8 9" key="1">
    <citation type="journal article" date="2013" name="J. Microbiol. Biotechnol.">
        <title>Novosphingobium ginsenosidimutans sp. nov., with the ability to convert ginsenoside.</title>
        <authorList>
            <person name="Kim J.K."/>
            <person name="He D."/>
            <person name="Liu Q.M."/>
            <person name="Park H.Y."/>
            <person name="Jung M.S."/>
            <person name="Yoon M.H."/>
            <person name="Kim S.C."/>
            <person name="Im W.T."/>
        </authorList>
    </citation>
    <scope>NUCLEOTIDE SEQUENCE [LARGE SCALE GENOMIC DNA]</scope>
    <source>
        <strain evidence="8 9">FW-6</strain>
    </source>
</reference>
<dbReference type="Gene3D" id="1.10.150.130">
    <property type="match status" value="1"/>
</dbReference>
<evidence type="ECO:0000259" key="7">
    <source>
        <dbReference type="PROSITE" id="PS51900"/>
    </source>
</evidence>
<keyword evidence="3 5" id="KW-0238">DNA-binding</keyword>
<dbReference type="GO" id="GO:0003677">
    <property type="term" value="F:DNA binding"/>
    <property type="evidence" value="ECO:0007669"/>
    <property type="project" value="UniProtKB-UniRule"/>
</dbReference>
<name>A0A5B8S709_9SPHN</name>
<dbReference type="InterPro" id="IPR025166">
    <property type="entry name" value="Integrase_DNA_bind_dom"/>
</dbReference>
<dbReference type="Proteomes" id="UP000321172">
    <property type="component" value="Chromosome"/>
</dbReference>
<dbReference type="RefSeq" id="WP_147090527.1">
    <property type="nucleotide sequence ID" value="NZ_BAABJD010000005.1"/>
</dbReference>
<evidence type="ECO:0000256" key="5">
    <source>
        <dbReference type="PROSITE-ProRule" id="PRU01248"/>
    </source>
</evidence>
<evidence type="ECO:0000313" key="9">
    <source>
        <dbReference type="Proteomes" id="UP000321172"/>
    </source>
</evidence>
<dbReference type="AlphaFoldDB" id="A0A5B8S709"/>
<dbReference type="InterPro" id="IPR050808">
    <property type="entry name" value="Phage_Integrase"/>
</dbReference>
<dbReference type="OrthoDB" id="7388552at2"/>
<feature type="domain" description="Tyr recombinase" evidence="6">
    <location>
        <begin position="228"/>
        <end position="403"/>
    </location>
</feature>
<dbReference type="PANTHER" id="PTHR30629">
    <property type="entry name" value="PROPHAGE INTEGRASE"/>
    <property type="match status" value="1"/>
</dbReference>
<feature type="domain" description="Core-binding (CB)" evidence="7">
    <location>
        <begin position="108"/>
        <end position="189"/>
    </location>
</feature>
<dbReference type="InterPro" id="IPR010998">
    <property type="entry name" value="Integrase_recombinase_N"/>
</dbReference>
<protein>
    <submittedName>
        <fullName evidence="8">DUF4102 domain-containing protein</fullName>
    </submittedName>
</protein>
<dbReference type="Pfam" id="PF22022">
    <property type="entry name" value="Phage_int_M"/>
    <property type="match status" value="1"/>
</dbReference>
<proteinExistence type="inferred from homology"/>
<keyword evidence="9" id="KW-1185">Reference proteome</keyword>
<dbReference type="Gene3D" id="1.10.443.10">
    <property type="entry name" value="Intergrase catalytic core"/>
    <property type="match status" value="1"/>
</dbReference>
<dbReference type="InterPro" id="IPR013762">
    <property type="entry name" value="Integrase-like_cat_sf"/>
</dbReference>
<dbReference type="PANTHER" id="PTHR30629:SF2">
    <property type="entry name" value="PROPHAGE INTEGRASE INTS-RELATED"/>
    <property type="match status" value="1"/>
</dbReference>
<dbReference type="Pfam" id="PF13356">
    <property type="entry name" value="Arm-DNA-bind_3"/>
    <property type="match status" value="1"/>
</dbReference>
<keyword evidence="2" id="KW-0229">DNA integration</keyword>
<evidence type="ECO:0000259" key="6">
    <source>
        <dbReference type="PROSITE" id="PS51898"/>
    </source>
</evidence>
<dbReference type="InterPro" id="IPR044068">
    <property type="entry name" value="CB"/>
</dbReference>